<keyword evidence="2" id="KW-0808">Transferase</keyword>
<reference evidence="3" key="1">
    <citation type="journal article" date="2019" name="Plant Biotechnol. J.">
        <title>Genome sequencing of the Australian wild diploid species Gossypium australe highlights disease resistance and delayed gland morphogenesis.</title>
        <authorList>
            <person name="Cai Y."/>
            <person name="Cai X."/>
            <person name="Wang Q."/>
            <person name="Wang P."/>
            <person name="Zhang Y."/>
            <person name="Cai C."/>
            <person name="Xu Y."/>
            <person name="Wang K."/>
            <person name="Zhou Z."/>
            <person name="Wang C."/>
            <person name="Geng S."/>
            <person name="Li B."/>
            <person name="Dong Q."/>
            <person name="Hou Y."/>
            <person name="Wang H."/>
            <person name="Ai P."/>
            <person name="Liu Z."/>
            <person name="Yi F."/>
            <person name="Sun M."/>
            <person name="An G."/>
            <person name="Cheng J."/>
            <person name="Zhang Y."/>
            <person name="Shi Q."/>
            <person name="Xie Y."/>
            <person name="Shi X."/>
            <person name="Chang Y."/>
            <person name="Huang F."/>
            <person name="Chen Y."/>
            <person name="Hong S."/>
            <person name="Mi L."/>
            <person name="Sun Q."/>
            <person name="Zhang L."/>
            <person name="Zhou B."/>
            <person name="Peng R."/>
            <person name="Zhang X."/>
            <person name="Liu F."/>
        </authorList>
    </citation>
    <scope>NUCLEOTIDE SEQUENCE [LARGE SCALE GENOMIC DNA]</scope>
    <source>
        <strain evidence="3">cv. PA1801</strain>
    </source>
</reference>
<dbReference type="GO" id="GO:0003964">
    <property type="term" value="F:RNA-directed DNA polymerase activity"/>
    <property type="evidence" value="ECO:0007669"/>
    <property type="project" value="UniProtKB-KW"/>
</dbReference>
<accession>A0A5B6WHY0</accession>
<dbReference type="AlphaFoldDB" id="A0A5B6WHY0"/>
<evidence type="ECO:0000256" key="1">
    <source>
        <dbReference type="SAM" id="MobiDB-lite"/>
    </source>
</evidence>
<sequence length="538" mass="63036">MERLRAGFYEAVQSCDRYDTQWNYTAKHDESFRQYTQRWRDVATRVQQPLLEKEMIMLFVNTLKASFINHMIGSATKSFSDIVMSREMIKNAIRSGKINAGESAKRSTPRKKENELNTARITRHSIENCIAFKKLDERFIKMGIVRFDGPSIPNVAENPLPIHPDQGVNMIIENGSKRTKVDVVEEVPKGVKSYCEFHVAESHEIHESTEFRALVQSLIDNKELEFFEDMRVWKGKMFMPLKRELKKRTYWECLYIPESILNNWTVEEIPVAFRTISEYYSEHTYCPKPGRNRDPFKAVKGSVIADFLASRALEDYEPLNFNFPNEDLMYVATTKEVLAYPDGDYYPFTNKLDFDCTNNMVEYEECIIGIPCSYRTQDQGTEGIWRFCTSSLSKGEWETRDPKLIDYRKLMADALATLASMVKVNKQECVKPIQMSIYEALTHYYNIKEEEGDDHPWYHDILQYVRNREYPKQTLKRLANEYVLDGEVRYKRRKDQVLLRCVDAVEAKKILEEVLEGVCETHANGFTMARKIMKFGYY</sequence>
<dbReference type="PANTHER" id="PTHR48475:SF1">
    <property type="entry name" value="RNASE H TYPE-1 DOMAIN-CONTAINING PROTEIN"/>
    <property type="match status" value="1"/>
</dbReference>
<evidence type="ECO:0000313" key="2">
    <source>
        <dbReference type="EMBL" id="KAA3481290.1"/>
    </source>
</evidence>
<proteinExistence type="predicted"/>
<organism evidence="2 3">
    <name type="scientific">Gossypium australe</name>
    <dbReference type="NCBI Taxonomy" id="47621"/>
    <lineage>
        <taxon>Eukaryota</taxon>
        <taxon>Viridiplantae</taxon>
        <taxon>Streptophyta</taxon>
        <taxon>Embryophyta</taxon>
        <taxon>Tracheophyta</taxon>
        <taxon>Spermatophyta</taxon>
        <taxon>Magnoliopsida</taxon>
        <taxon>eudicotyledons</taxon>
        <taxon>Gunneridae</taxon>
        <taxon>Pentapetalae</taxon>
        <taxon>rosids</taxon>
        <taxon>malvids</taxon>
        <taxon>Malvales</taxon>
        <taxon>Malvaceae</taxon>
        <taxon>Malvoideae</taxon>
        <taxon>Gossypium</taxon>
    </lineage>
</organism>
<keyword evidence="3" id="KW-1185">Reference proteome</keyword>
<keyword evidence="2" id="KW-0695">RNA-directed DNA polymerase</keyword>
<comment type="caution">
    <text evidence="2">The sequence shown here is derived from an EMBL/GenBank/DDBJ whole genome shotgun (WGS) entry which is preliminary data.</text>
</comment>
<evidence type="ECO:0000313" key="3">
    <source>
        <dbReference type="Proteomes" id="UP000325315"/>
    </source>
</evidence>
<dbReference type="OrthoDB" id="1297603at2759"/>
<dbReference type="EMBL" id="SMMG02000003">
    <property type="protein sequence ID" value="KAA3481290.1"/>
    <property type="molecule type" value="Genomic_DNA"/>
</dbReference>
<name>A0A5B6WHY0_9ROSI</name>
<keyword evidence="2" id="KW-0548">Nucleotidyltransferase</keyword>
<dbReference type="Proteomes" id="UP000325315">
    <property type="component" value="Unassembled WGS sequence"/>
</dbReference>
<dbReference type="PANTHER" id="PTHR48475">
    <property type="entry name" value="RIBONUCLEASE H"/>
    <property type="match status" value="1"/>
</dbReference>
<feature type="region of interest" description="Disordered" evidence="1">
    <location>
        <begin position="99"/>
        <end position="118"/>
    </location>
</feature>
<gene>
    <name evidence="2" type="ORF">EPI10_021664</name>
</gene>
<protein>
    <submittedName>
        <fullName evidence="2">RNA-directed DNA polymerase (Reverse transcriptase), Ribonuclease H</fullName>
    </submittedName>
</protein>